<evidence type="ECO:0000256" key="5">
    <source>
        <dbReference type="ARBA" id="ARBA00022989"/>
    </source>
</evidence>
<evidence type="ECO:0000259" key="8">
    <source>
        <dbReference type="PROSITE" id="PS50004"/>
    </source>
</evidence>
<dbReference type="InterPro" id="IPR047257">
    <property type="entry name" value="C2B_MCTP_PRT_plant"/>
</dbReference>
<dbReference type="FunFam" id="2.60.40.150:FF:000090">
    <property type="entry name" value="C2 domain-containing protein"/>
    <property type="match status" value="1"/>
</dbReference>
<dbReference type="SUPFAM" id="SSF49562">
    <property type="entry name" value="C2 domain (Calcium/lipid-binding domain, CaLB)"/>
    <property type="match status" value="4"/>
</dbReference>
<dbReference type="EMBL" id="LWDX02035726">
    <property type="protein sequence ID" value="OEL26002.1"/>
    <property type="molecule type" value="Genomic_DNA"/>
</dbReference>
<accession>A0A1E5VLQ4</accession>
<dbReference type="CDD" id="cd08379">
    <property type="entry name" value="C2D_MCTP_PRT_plant"/>
    <property type="match status" value="1"/>
</dbReference>
<dbReference type="InterPro" id="IPR035892">
    <property type="entry name" value="C2_domain_sf"/>
</dbReference>
<dbReference type="PROSITE" id="PS50004">
    <property type="entry name" value="C2"/>
    <property type="match status" value="4"/>
</dbReference>
<comment type="similarity">
    <text evidence="2">Belongs to the MCTP family.</text>
</comment>
<dbReference type="SMART" id="SM00239">
    <property type="entry name" value="C2"/>
    <property type="match status" value="4"/>
</dbReference>
<dbReference type="PANTHER" id="PTHR31425:SF36">
    <property type="entry name" value="PROTEIN QUIRKY"/>
    <property type="match status" value="1"/>
</dbReference>
<dbReference type="GO" id="GO:0016020">
    <property type="term" value="C:membrane"/>
    <property type="evidence" value="ECO:0007669"/>
    <property type="project" value="UniProtKB-SubCell"/>
</dbReference>
<feature type="domain" description="C2" evidence="8">
    <location>
        <begin position="1"/>
        <end position="130"/>
    </location>
</feature>
<keyword evidence="10" id="KW-1185">Reference proteome</keyword>
<organism evidence="9 10">
    <name type="scientific">Dichanthelium oligosanthes</name>
    <dbReference type="NCBI Taxonomy" id="888268"/>
    <lineage>
        <taxon>Eukaryota</taxon>
        <taxon>Viridiplantae</taxon>
        <taxon>Streptophyta</taxon>
        <taxon>Embryophyta</taxon>
        <taxon>Tracheophyta</taxon>
        <taxon>Spermatophyta</taxon>
        <taxon>Magnoliopsida</taxon>
        <taxon>Liliopsida</taxon>
        <taxon>Poales</taxon>
        <taxon>Poaceae</taxon>
        <taxon>PACMAD clade</taxon>
        <taxon>Panicoideae</taxon>
        <taxon>Panicodae</taxon>
        <taxon>Paniceae</taxon>
        <taxon>Dichantheliinae</taxon>
        <taxon>Dichanthelium</taxon>
    </lineage>
</organism>
<protein>
    <submittedName>
        <fullName evidence="9">Protein QUIRKY</fullName>
    </submittedName>
</protein>
<feature type="compositionally biased region" description="Low complexity" evidence="7">
    <location>
        <begin position="226"/>
        <end position="236"/>
    </location>
</feature>
<keyword evidence="4" id="KW-0677">Repeat</keyword>
<evidence type="ECO:0000256" key="6">
    <source>
        <dbReference type="ARBA" id="ARBA00023136"/>
    </source>
</evidence>
<evidence type="ECO:0000256" key="7">
    <source>
        <dbReference type="SAM" id="MobiDB-lite"/>
    </source>
</evidence>
<dbReference type="Proteomes" id="UP000095767">
    <property type="component" value="Unassembled WGS sequence"/>
</dbReference>
<dbReference type="Gene3D" id="2.60.40.150">
    <property type="entry name" value="C2 domain"/>
    <property type="match status" value="4"/>
</dbReference>
<dbReference type="CDD" id="cd04022">
    <property type="entry name" value="C2A_MCTP_PRT_plant"/>
    <property type="match status" value="1"/>
</dbReference>
<dbReference type="Pfam" id="PF08372">
    <property type="entry name" value="PRT_C"/>
    <property type="match status" value="1"/>
</dbReference>
<evidence type="ECO:0000256" key="3">
    <source>
        <dbReference type="ARBA" id="ARBA00022692"/>
    </source>
</evidence>
<feature type="region of interest" description="Disordered" evidence="7">
    <location>
        <begin position="157"/>
        <end position="208"/>
    </location>
</feature>
<dbReference type="OrthoDB" id="67700at2759"/>
<feature type="compositionally biased region" description="Basic and acidic residues" evidence="7">
    <location>
        <begin position="165"/>
        <end position="174"/>
    </location>
</feature>
<dbReference type="STRING" id="888268.A0A1E5VLQ4"/>
<comment type="subcellular location">
    <subcellularLocation>
        <location evidence="1">Membrane</location>
        <topology evidence="1">Multi-pass membrane protein</topology>
    </subcellularLocation>
</comment>
<comment type="caution">
    <text evidence="9">The sequence shown here is derived from an EMBL/GenBank/DDBJ whole genome shotgun (WGS) entry which is preliminary data.</text>
</comment>
<dbReference type="InterPro" id="IPR047259">
    <property type="entry name" value="QUIRKY-like"/>
</dbReference>
<name>A0A1E5VLQ4_9POAL</name>
<reference evidence="9 10" key="1">
    <citation type="submission" date="2016-09" db="EMBL/GenBank/DDBJ databases">
        <title>The draft genome of Dichanthelium oligosanthes: A C3 panicoid grass species.</title>
        <authorList>
            <person name="Studer A.J."/>
            <person name="Schnable J.C."/>
            <person name="Brutnell T.P."/>
        </authorList>
    </citation>
    <scope>NUCLEOTIDE SEQUENCE [LARGE SCALE GENOMIC DNA]</scope>
    <source>
        <strain evidence="10">cv. Kellogg 1175</strain>
        <tissue evidence="9">Leaf</tissue>
    </source>
</reference>
<proteinExistence type="inferred from homology"/>
<dbReference type="AlphaFoldDB" id="A0A1E5VLQ4"/>
<dbReference type="InterPro" id="IPR013583">
    <property type="entry name" value="MCTP_C"/>
</dbReference>
<keyword evidence="6" id="KW-0472">Membrane</keyword>
<feature type="region of interest" description="Disordered" evidence="7">
    <location>
        <begin position="220"/>
        <end position="302"/>
    </location>
</feature>
<gene>
    <name evidence="9" type="ORF">BAE44_0012980</name>
</gene>
<evidence type="ECO:0000313" key="10">
    <source>
        <dbReference type="Proteomes" id="UP000095767"/>
    </source>
</evidence>
<evidence type="ECO:0000256" key="2">
    <source>
        <dbReference type="ARBA" id="ARBA00007923"/>
    </source>
</evidence>
<dbReference type="InterPro" id="IPR000008">
    <property type="entry name" value="C2_dom"/>
</dbReference>
<feature type="compositionally biased region" description="Pro residues" evidence="7">
    <location>
        <begin position="252"/>
        <end position="276"/>
    </location>
</feature>
<dbReference type="PANTHER" id="PTHR31425">
    <property type="entry name" value="PHOSPHORIBOSYLANTHRANILATE TRANSFERASE ISOFORM 1"/>
    <property type="match status" value="1"/>
</dbReference>
<keyword evidence="5" id="KW-1133">Transmembrane helix</keyword>
<evidence type="ECO:0000256" key="1">
    <source>
        <dbReference type="ARBA" id="ARBA00004141"/>
    </source>
</evidence>
<dbReference type="InterPro" id="IPR047255">
    <property type="entry name" value="C2D_MCTP_PRT_plant"/>
</dbReference>
<feature type="domain" description="C2" evidence="8">
    <location>
        <begin position="334"/>
        <end position="453"/>
    </location>
</feature>
<sequence>MAAGGGPPPPGPPPMVRRLAVEVVDARDLVPKDGLGTSSAFAVVDFDGQRKRTRTVPRDLNPKWHERLEFAVHDPANMHAEALDVSLYHDRRFNPSSGGGGGGGGKNPFLGRVRIYGSQFSRRGEEGIVYFPLEKRSLLSWIRGEVGLKIYYYDEVDGPPPPPPPEDKPPEHADNAPPPEVPPEEPRELPEMPAPTEAAVEVQQTAGQPPIIIVEEAPMHPPMMMPPMHGQHGPHGPMMPPPMHGPHGPHGPMMPPVHGPHGPMTPPPPEPQPEPDPAPEPDAGDQYPPEVRKTRMASSTERVRVVRHHSGGLGPDYYASSPRVIPGRFVSTGESVEPVQSSSYDLVEPMRYLFVRVVRVRGIRACEGPYVKVQAGPHSLRSRPGRDVSGTGNPEWNQVFAINHAKPEPTLEISVWDGGAPSPAEAFLGGVCFDLSDVPVRDQPDGPLAPQWYRLEGIEPGMVTGDIMVAVWIGTQADDAFPEAWNTDAPYTAYTRSKVYQSPRLWYLRASVIEAQDLRVPPPPPGLPFDVRIKIQLGFQSARTRRSVASNSGSAFAWSEDLMFVASEPLDDNLVVLVEDRSMIKEPSLLGHTTIAVNSVEQRLDERQIVASRWYNLEGGTSGIGMPPSHAGGPPAFYSGRLHLRLCLEGGYHVLDEAAHVCSDYRPTAKQLWKPPVGVLELGIIGACGLLPMKTRGGAKGSTDAYCVAKYGKKWVRTRTVTDSLNPRWNEQYTWQVYDPCTVLTVAVFDNWRMFAGAGDDRQDYRIGKVRVRVSTLESNRAYTASYPLLVLLRSGLKKMGEVQLAVRFTSPLQLPDTWATYTSPLLPRMHYLRPIGVAQQEALRGAAVRTVAAWLARSEPPLGPEVVKYMLDADAHTWSVRRAKANWFRIMGVLAWAVGLARWLDGVQRWRNPSTTVLVHALYLVLVWYPELVADTVDGDELEEEFDPVPPPEGERLQALVSWRDPRASRIFVGVCLAVAVALYAMPPKMVAVAGGFYYLRHPMFRDPMPPPAVNFFRRLPSLSDRFCNRCAAGPLGPSEISFRHSHHPPGTPLPPFAFPCRIRRGEMEHGLWREQGCSNPPTASNRTRRLRALVEEEGACGEGYREGREPVRRLGR</sequence>
<feature type="domain" description="C2" evidence="8">
    <location>
        <begin position="661"/>
        <end position="787"/>
    </location>
</feature>
<dbReference type="CDD" id="cd08378">
    <property type="entry name" value="C2B_MCTP_PRT_plant"/>
    <property type="match status" value="1"/>
</dbReference>
<dbReference type="Pfam" id="PF00168">
    <property type="entry name" value="C2"/>
    <property type="match status" value="4"/>
</dbReference>
<keyword evidence="3" id="KW-0812">Transmembrane</keyword>
<evidence type="ECO:0000256" key="4">
    <source>
        <dbReference type="ARBA" id="ARBA00022737"/>
    </source>
</evidence>
<feature type="domain" description="C2" evidence="8">
    <location>
        <begin position="489"/>
        <end position="615"/>
    </location>
</feature>
<evidence type="ECO:0000313" key="9">
    <source>
        <dbReference type="EMBL" id="OEL26002.1"/>
    </source>
</evidence>